<sequence length="796" mass="87736">MIKNHLKVAWRNPIKNKASSFINIGGLAVGMTVALLIGIWIAGELSFDQYHENYNRLAQVMQNKTFNGTVTTQVATSLPVEEMLRRDFASNFKHTGVTFWTGSHILATGEKKVALPGTYVTPEIPEMFTLKMIKGSRNSLNGASSILLSRSAAVALFGHTDPLGKVIRFDEQGSLAVSGVYEDLPVNTTFHKLMYMVSWGYFTATQDWLKRAGTDWGEDSFHVFVQVANNVNIQELSAKIRDIKAKNGGPSEAKTNPDLFLQPMRNWHLYEEFKNGVNTGGAIQYVWLFAIVGVFVLLLACINFMNLSTARSEKRAKEVGIRKAVGSVRGQLIAQFYTESLLTALLAFGLSLFLIKLGLPAFNELAGKEMPAFWTTPYFWLAGLGFTLLTGIIAGSYPALYLSSFNPVKVLKGTFKAGPMAAIPRKVLVVTQFTVSIILIVGTIVVFRQVKFAQDRPVGYTRAGLVNIETNDHILGNQFGALRQDMIGSGAVKEMTRSSSPATAVYNNRYDVSWTGKDPALAVDFANIRVTTAYGKTVGWQFIAGRDFSTRFLTDSSAVVLNETAVKYMGLKDPVGQNLNFGKNNKVYKVIGVVRDMVMGSPYEPAKQTIFYIGDTNFDSMILRINPAMSSHEAISKIAGICQRYMPSVPFSYQFVDDAYAQKFTDEERVGKLASAFAALAIFISCLGLFGMASFMAEQRVKEIGVRKVLGATVIGLWSLLSKDFVVLIVIAILIATPVSYYVMHSWLSHYTYHAQLSWWIFALTGVGAVLITLATVSYQSIRAALANPVKSLRSE</sequence>
<evidence type="ECO:0000256" key="5">
    <source>
        <dbReference type="ARBA" id="ARBA00023136"/>
    </source>
</evidence>
<keyword evidence="11" id="KW-1185">Reference proteome</keyword>
<keyword evidence="2" id="KW-1003">Cell membrane</keyword>
<keyword evidence="5 7" id="KW-0472">Membrane</keyword>
<dbReference type="Pfam" id="PF12704">
    <property type="entry name" value="MacB_PCD"/>
    <property type="match status" value="2"/>
</dbReference>
<dbReference type="Pfam" id="PF02687">
    <property type="entry name" value="FtsX"/>
    <property type="match status" value="2"/>
</dbReference>
<evidence type="ECO:0000256" key="6">
    <source>
        <dbReference type="ARBA" id="ARBA00038076"/>
    </source>
</evidence>
<feature type="transmembrane region" description="Helical" evidence="7">
    <location>
        <begin position="379"/>
        <end position="402"/>
    </location>
</feature>
<evidence type="ECO:0000256" key="3">
    <source>
        <dbReference type="ARBA" id="ARBA00022692"/>
    </source>
</evidence>
<dbReference type="EMBL" id="LT629740">
    <property type="protein sequence ID" value="SDS55218.1"/>
    <property type="molecule type" value="Genomic_DNA"/>
</dbReference>
<evidence type="ECO:0000313" key="10">
    <source>
        <dbReference type="EMBL" id="SDS55218.1"/>
    </source>
</evidence>
<dbReference type="PANTHER" id="PTHR30572">
    <property type="entry name" value="MEMBRANE COMPONENT OF TRANSPORTER-RELATED"/>
    <property type="match status" value="1"/>
</dbReference>
<evidence type="ECO:0000313" key="11">
    <source>
        <dbReference type="Proteomes" id="UP000199679"/>
    </source>
</evidence>
<feature type="domain" description="MacB-like periplasmic core" evidence="9">
    <location>
        <begin position="20"/>
        <end position="242"/>
    </location>
</feature>
<feature type="transmembrane region" description="Helical" evidence="7">
    <location>
        <begin position="673"/>
        <end position="697"/>
    </location>
</feature>
<dbReference type="GO" id="GO:0005886">
    <property type="term" value="C:plasma membrane"/>
    <property type="evidence" value="ECO:0007669"/>
    <property type="project" value="UniProtKB-SubCell"/>
</dbReference>
<feature type="domain" description="MacB-like periplasmic core" evidence="9">
    <location>
        <begin position="492"/>
        <end position="600"/>
    </location>
</feature>
<dbReference type="RefSeq" id="WP_091370584.1">
    <property type="nucleotide sequence ID" value="NZ_LT629740.1"/>
</dbReference>
<keyword evidence="3 7" id="KW-0812">Transmembrane</keyword>
<dbReference type="AlphaFoldDB" id="A0A1H1T4T5"/>
<feature type="transmembrane region" description="Helical" evidence="7">
    <location>
        <begin position="21"/>
        <end position="43"/>
    </location>
</feature>
<evidence type="ECO:0000259" key="8">
    <source>
        <dbReference type="Pfam" id="PF02687"/>
    </source>
</evidence>
<reference evidence="10 11" key="1">
    <citation type="submission" date="2016-10" db="EMBL/GenBank/DDBJ databases">
        <authorList>
            <person name="de Groot N.N."/>
        </authorList>
    </citation>
    <scope>NUCLEOTIDE SEQUENCE [LARGE SCALE GENOMIC DNA]</scope>
    <source>
        <strain evidence="10 11">MP1X4</strain>
    </source>
</reference>
<evidence type="ECO:0000256" key="1">
    <source>
        <dbReference type="ARBA" id="ARBA00004651"/>
    </source>
</evidence>
<feature type="transmembrane region" description="Helical" evidence="7">
    <location>
        <begin position="709"/>
        <end position="737"/>
    </location>
</feature>
<dbReference type="InterPro" id="IPR050250">
    <property type="entry name" value="Macrolide_Exporter_MacB"/>
</dbReference>
<organism evidence="10 11">
    <name type="scientific">Mucilaginibacter mallensis</name>
    <dbReference type="NCBI Taxonomy" id="652787"/>
    <lineage>
        <taxon>Bacteria</taxon>
        <taxon>Pseudomonadati</taxon>
        <taxon>Bacteroidota</taxon>
        <taxon>Sphingobacteriia</taxon>
        <taxon>Sphingobacteriales</taxon>
        <taxon>Sphingobacteriaceae</taxon>
        <taxon>Mucilaginibacter</taxon>
    </lineage>
</organism>
<protein>
    <submittedName>
        <fullName evidence="10">ABC-type antimicrobial peptide transport system, permease component</fullName>
    </submittedName>
</protein>
<feature type="transmembrane region" description="Helical" evidence="7">
    <location>
        <begin position="757"/>
        <end position="777"/>
    </location>
</feature>
<dbReference type="OrthoDB" id="1451596at2"/>
<feature type="domain" description="ABC3 transporter permease C-terminal" evidence="8">
    <location>
        <begin position="676"/>
        <end position="787"/>
    </location>
</feature>
<dbReference type="Proteomes" id="UP000199679">
    <property type="component" value="Chromosome I"/>
</dbReference>
<dbReference type="InterPro" id="IPR025857">
    <property type="entry name" value="MacB_PCD"/>
</dbReference>
<evidence type="ECO:0000256" key="2">
    <source>
        <dbReference type="ARBA" id="ARBA00022475"/>
    </source>
</evidence>
<feature type="domain" description="ABC3 transporter permease C-terminal" evidence="8">
    <location>
        <begin position="291"/>
        <end position="407"/>
    </location>
</feature>
<accession>A0A1H1T4T5</accession>
<dbReference type="InterPro" id="IPR003838">
    <property type="entry name" value="ABC3_permease_C"/>
</dbReference>
<comment type="subcellular location">
    <subcellularLocation>
        <location evidence="1">Cell membrane</location>
        <topology evidence="1">Multi-pass membrane protein</topology>
    </subcellularLocation>
</comment>
<evidence type="ECO:0000256" key="4">
    <source>
        <dbReference type="ARBA" id="ARBA00022989"/>
    </source>
</evidence>
<evidence type="ECO:0000256" key="7">
    <source>
        <dbReference type="SAM" id="Phobius"/>
    </source>
</evidence>
<feature type="transmembrane region" description="Helical" evidence="7">
    <location>
        <begin position="285"/>
        <end position="307"/>
    </location>
</feature>
<name>A0A1H1T4T5_MUCMA</name>
<dbReference type="STRING" id="652787.SAMN05216490_1364"/>
<dbReference type="GO" id="GO:0022857">
    <property type="term" value="F:transmembrane transporter activity"/>
    <property type="evidence" value="ECO:0007669"/>
    <property type="project" value="TreeGrafter"/>
</dbReference>
<feature type="transmembrane region" description="Helical" evidence="7">
    <location>
        <begin position="427"/>
        <end position="447"/>
    </location>
</feature>
<gene>
    <name evidence="10" type="ORF">SAMN05216490_1364</name>
</gene>
<dbReference type="PANTHER" id="PTHR30572:SF4">
    <property type="entry name" value="ABC TRANSPORTER PERMEASE YTRF"/>
    <property type="match status" value="1"/>
</dbReference>
<comment type="similarity">
    <text evidence="6">Belongs to the ABC-4 integral membrane protein family.</text>
</comment>
<proteinExistence type="inferred from homology"/>
<evidence type="ECO:0000259" key="9">
    <source>
        <dbReference type="Pfam" id="PF12704"/>
    </source>
</evidence>
<feature type="transmembrane region" description="Helical" evidence="7">
    <location>
        <begin position="341"/>
        <end position="359"/>
    </location>
</feature>
<keyword evidence="4 7" id="KW-1133">Transmembrane helix</keyword>